<dbReference type="RefSeq" id="WP_380789127.1">
    <property type="nucleotide sequence ID" value="NZ_JBHTKR010000002.1"/>
</dbReference>
<dbReference type="Proteomes" id="UP001597151">
    <property type="component" value="Unassembled WGS sequence"/>
</dbReference>
<evidence type="ECO:0008006" key="3">
    <source>
        <dbReference type="Google" id="ProtNLM"/>
    </source>
</evidence>
<reference evidence="2" key="1">
    <citation type="journal article" date="2019" name="Int. J. Syst. Evol. Microbiol.">
        <title>The Global Catalogue of Microorganisms (GCM) 10K type strain sequencing project: providing services to taxonomists for standard genome sequencing and annotation.</title>
        <authorList>
            <consortium name="The Broad Institute Genomics Platform"/>
            <consortium name="The Broad Institute Genome Sequencing Center for Infectious Disease"/>
            <person name="Wu L."/>
            <person name="Ma J."/>
        </authorList>
    </citation>
    <scope>NUCLEOTIDE SEQUENCE [LARGE SCALE GENOMIC DNA]</scope>
    <source>
        <strain evidence="2">CCUG 55328</strain>
    </source>
</reference>
<protein>
    <recommendedName>
        <fullName evidence="3">Nitroreductase domain-containing protein</fullName>
    </recommendedName>
</protein>
<keyword evidence="2" id="KW-1185">Reference proteome</keyword>
<proteinExistence type="predicted"/>
<accession>A0ABW3TA53</accession>
<comment type="caution">
    <text evidence="1">The sequence shown here is derived from an EMBL/GenBank/DDBJ whole genome shotgun (WGS) entry which is preliminary data.</text>
</comment>
<evidence type="ECO:0000313" key="1">
    <source>
        <dbReference type="EMBL" id="MFD1193807.1"/>
    </source>
</evidence>
<evidence type="ECO:0000313" key="2">
    <source>
        <dbReference type="Proteomes" id="UP001597151"/>
    </source>
</evidence>
<organism evidence="1 2">
    <name type="scientific">Seohaeicola saemankumensis</name>
    <dbReference type="NCBI Taxonomy" id="481181"/>
    <lineage>
        <taxon>Bacteria</taxon>
        <taxon>Pseudomonadati</taxon>
        <taxon>Pseudomonadota</taxon>
        <taxon>Alphaproteobacteria</taxon>
        <taxon>Rhodobacterales</taxon>
        <taxon>Roseobacteraceae</taxon>
        <taxon>Seohaeicola</taxon>
    </lineage>
</organism>
<name>A0ABW3TA53_9RHOB</name>
<dbReference type="EMBL" id="JBHTKR010000002">
    <property type="protein sequence ID" value="MFD1193807.1"/>
    <property type="molecule type" value="Genomic_DNA"/>
</dbReference>
<dbReference type="Gene3D" id="3.30.70.1790">
    <property type="entry name" value="RepB DNA-primase, N-terminal domain"/>
    <property type="match status" value="1"/>
</dbReference>
<sequence length="213" mass="23623">MGKQKHSEGFNLPKPEIDAIEQFLSTITNRWDALEAQPQLEIRALKEGNTTDVQRFNYRDIKSSAAYAHCLNEAGWNLYACINPVSSRTVGAAKDADILASFLCFADADTPEGSAAIAVADPQPSFVIVTGSTPWIRCHAYWELDSPCIDLNLWRHAQESIASNLGTDPTIVNPSRIMRMAGTVSYPSTKKIEKGYQPEIVRFQKVELPSVQH</sequence>
<gene>
    <name evidence="1" type="ORF">ACFQ3C_03895</name>
</gene>